<dbReference type="GeneID" id="63818780"/>
<proteinExistence type="predicted"/>
<dbReference type="RefSeq" id="XP_040768846.1">
    <property type="nucleotide sequence ID" value="XM_040901748.1"/>
</dbReference>
<organism evidence="1 2">
    <name type="scientific">Laetiporus sulphureus 93-53</name>
    <dbReference type="NCBI Taxonomy" id="1314785"/>
    <lineage>
        <taxon>Eukaryota</taxon>
        <taxon>Fungi</taxon>
        <taxon>Dikarya</taxon>
        <taxon>Basidiomycota</taxon>
        <taxon>Agaricomycotina</taxon>
        <taxon>Agaricomycetes</taxon>
        <taxon>Polyporales</taxon>
        <taxon>Laetiporus</taxon>
    </lineage>
</organism>
<name>A0A165H1B3_9APHY</name>
<accession>A0A165H1B3</accession>
<keyword evidence="2" id="KW-1185">Reference proteome</keyword>
<evidence type="ECO:0000313" key="2">
    <source>
        <dbReference type="Proteomes" id="UP000076871"/>
    </source>
</evidence>
<evidence type="ECO:0000313" key="1">
    <source>
        <dbReference type="EMBL" id="KZT11106.1"/>
    </source>
</evidence>
<sequence length="128" mass="14137">MVPSDIDMYTPGQLTLEDVTHDDMSLHVKTAIEGLKPIYALDKVSDIFKQPIPDDKLVRLVFVARRPQLVAHPPGANRSELGQQIVIADPIDQYSISFIEAGAQGTFTAGDMGSNKICYWQTALPHFV</sequence>
<dbReference type="AlphaFoldDB" id="A0A165H1B3"/>
<dbReference type="Proteomes" id="UP000076871">
    <property type="component" value="Unassembled WGS sequence"/>
</dbReference>
<gene>
    <name evidence="1" type="ORF">LAESUDRAFT_252607</name>
</gene>
<protein>
    <submittedName>
        <fullName evidence="1">Uncharacterized protein</fullName>
    </submittedName>
</protein>
<dbReference type="InParanoid" id="A0A165H1B3"/>
<reference evidence="1 2" key="1">
    <citation type="journal article" date="2016" name="Mol. Biol. Evol.">
        <title>Comparative Genomics of Early-Diverging Mushroom-Forming Fungi Provides Insights into the Origins of Lignocellulose Decay Capabilities.</title>
        <authorList>
            <person name="Nagy L.G."/>
            <person name="Riley R."/>
            <person name="Tritt A."/>
            <person name="Adam C."/>
            <person name="Daum C."/>
            <person name="Floudas D."/>
            <person name="Sun H."/>
            <person name="Yadav J.S."/>
            <person name="Pangilinan J."/>
            <person name="Larsson K.H."/>
            <person name="Matsuura K."/>
            <person name="Barry K."/>
            <person name="Labutti K."/>
            <person name="Kuo R."/>
            <person name="Ohm R.A."/>
            <person name="Bhattacharya S.S."/>
            <person name="Shirouzu T."/>
            <person name="Yoshinaga Y."/>
            <person name="Martin F.M."/>
            <person name="Grigoriev I.V."/>
            <person name="Hibbett D.S."/>
        </authorList>
    </citation>
    <scope>NUCLEOTIDE SEQUENCE [LARGE SCALE GENOMIC DNA]</scope>
    <source>
        <strain evidence="1 2">93-53</strain>
    </source>
</reference>
<dbReference type="EMBL" id="KV427607">
    <property type="protein sequence ID" value="KZT11106.1"/>
    <property type="molecule type" value="Genomic_DNA"/>
</dbReference>